<keyword evidence="2" id="KW-1185">Reference proteome</keyword>
<protein>
    <submittedName>
        <fullName evidence="1">Uncharacterized protein</fullName>
    </submittedName>
</protein>
<dbReference type="Proteomes" id="UP000237000">
    <property type="component" value="Unassembled WGS sequence"/>
</dbReference>
<proteinExistence type="predicted"/>
<dbReference type="EMBL" id="JXTC01000132">
    <property type="protein sequence ID" value="PON86458.1"/>
    <property type="molecule type" value="Genomic_DNA"/>
</dbReference>
<dbReference type="InParanoid" id="A0A2P5ELM5"/>
<name>A0A2P5ELM5_TREOI</name>
<evidence type="ECO:0000313" key="2">
    <source>
        <dbReference type="Proteomes" id="UP000237000"/>
    </source>
</evidence>
<organism evidence="1 2">
    <name type="scientific">Trema orientale</name>
    <name type="common">Charcoal tree</name>
    <name type="synonym">Celtis orientalis</name>
    <dbReference type="NCBI Taxonomy" id="63057"/>
    <lineage>
        <taxon>Eukaryota</taxon>
        <taxon>Viridiplantae</taxon>
        <taxon>Streptophyta</taxon>
        <taxon>Embryophyta</taxon>
        <taxon>Tracheophyta</taxon>
        <taxon>Spermatophyta</taxon>
        <taxon>Magnoliopsida</taxon>
        <taxon>eudicotyledons</taxon>
        <taxon>Gunneridae</taxon>
        <taxon>Pentapetalae</taxon>
        <taxon>rosids</taxon>
        <taxon>fabids</taxon>
        <taxon>Rosales</taxon>
        <taxon>Cannabaceae</taxon>
        <taxon>Trema</taxon>
    </lineage>
</organism>
<accession>A0A2P5ELM5</accession>
<dbReference type="AlphaFoldDB" id="A0A2P5ELM5"/>
<gene>
    <name evidence="1" type="ORF">TorRG33x02_177990</name>
</gene>
<evidence type="ECO:0000313" key="1">
    <source>
        <dbReference type="EMBL" id="PON86458.1"/>
    </source>
</evidence>
<reference evidence="2" key="1">
    <citation type="submission" date="2016-06" db="EMBL/GenBank/DDBJ databases">
        <title>Parallel loss of symbiosis genes in relatives of nitrogen-fixing non-legume Parasponia.</title>
        <authorList>
            <person name="Van Velzen R."/>
            <person name="Holmer R."/>
            <person name="Bu F."/>
            <person name="Rutten L."/>
            <person name="Van Zeijl A."/>
            <person name="Liu W."/>
            <person name="Santuari L."/>
            <person name="Cao Q."/>
            <person name="Sharma T."/>
            <person name="Shen D."/>
            <person name="Roswanjaya Y."/>
            <person name="Wardhani T."/>
            <person name="Kalhor M.S."/>
            <person name="Jansen J."/>
            <person name="Van den Hoogen J."/>
            <person name="Gungor B."/>
            <person name="Hartog M."/>
            <person name="Hontelez J."/>
            <person name="Verver J."/>
            <person name="Yang W.-C."/>
            <person name="Schijlen E."/>
            <person name="Repin R."/>
            <person name="Schilthuizen M."/>
            <person name="Schranz E."/>
            <person name="Heidstra R."/>
            <person name="Miyata K."/>
            <person name="Fedorova E."/>
            <person name="Kohlen W."/>
            <person name="Bisseling T."/>
            <person name="Smit S."/>
            <person name="Geurts R."/>
        </authorList>
    </citation>
    <scope>NUCLEOTIDE SEQUENCE [LARGE SCALE GENOMIC DNA]</scope>
    <source>
        <strain evidence="2">cv. RG33-2</strain>
    </source>
</reference>
<comment type="caution">
    <text evidence="1">The sequence shown here is derived from an EMBL/GenBank/DDBJ whole genome shotgun (WGS) entry which is preliminary data.</text>
</comment>
<sequence>MKGKTKEKGADAQIKIIFSPLTCSYQCERAIWRRQ</sequence>